<keyword evidence="8" id="KW-1185">Reference proteome</keyword>
<accession>A0A371P7W3</accession>
<dbReference type="GO" id="GO:0016491">
    <property type="term" value="F:oxidoreductase activity"/>
    <property type="evidence" value="ECO:0007669"/>
    <property type="project" value="InterPro"/>
</dbReference>
<dbReference type="EMBL" id="QUBQ01000005">
    <property type="protein sequence ID" value="REK71608.1"/>
    <property type="molecule type" value="Genomic_DNA"/>
</dbReference>
<dbReference type="SFLD" id="SFLDS00029">
    <property type="entry name" value="Radical_SAM"/>
    <property type="match status" value="1"/>
</dbReference>
<comment type="caution">
    <text evidence="7">The sequence shown here is derived from an EMBL/GenBank/DDBJ whole genome shotgun (WGS) entry which is preliminary data.</text>
</comment>
<keyword evidence="2" id="KW-0949">S-adenosyl-L-methionine</keyword>
<organism evidence="7 8">
    <name type="scientific">Paenibacillus paeoniae</name>
    <dbReference type="NCBI Taxonomy" id="2292705"/>
    <lineage>
        <taxon>Bacteria</taxon>
        <taxon>Bacillati</taxon>
        <taxon>Bacillota</taxon>
        <taxon>Bacilli</taxon>
        <taxon>Bacillales</taxon>
        <taxon>Paenibacillaceae</taxon>
        <taxon>Paenibacillus</taxon>
    </lineage>
</organism>
<dbReference type="InterPro" id="IPR023885">
    <property type="entry name" value="4Fe4S-binding_SPASM_dom"/>
</dbReference>
<dbReference type="SFLD" id="SFLDG01386">
    <property type="entry name" value="main_SPASM_domain-containing"/>
    <property type="match status" value="1"/>
</dbReference>
<evidence type="ECO:0000256" key="1">
    <source>
        <dbReference type="ARBA" id="ARBA00001966"/>
    </source>
</evidence>
<dbReference type="NCBIfam" id="TIGR04085">
    <property type="entry name" value="rSAM_more_4Fe4S"/>
    <property type="match status" value="1"/>
</dbReference>
<dbReference type="Proteomes" id="UP000261905">
    <property type="component" value="Unassembled WGS sequence"/>
</dbReference>
<protein>
    <submittedName>
        <fullName evidence="7">Radical SAM protein</fullName>
    </submittedName>
</protein>
<keyword evidence="5" id="KW-0411">Iron-sulfur</keyword>
<dbReference type="SFLD" id="SFLDG01067">
    <property type="entry name" value="SPASM/twitch_domain_containing"/>
    <property type="match status" value="1"/>
</dbReference>
<sequence>MELHLPFEEEALSVFLKLPGEVCNINCHYCYEKRKPSGPYKNINADMLSEFLKKANKRPLALELHGGEPLIIGKEKMLSLIRECQKYEGPIRLKLQTNLILLDQEWIDLLKTEWPEIEISTSLDGDPASTKHRVDYLDRPTYKQVEKSLRLLEANEMKIGLICTVTKPALKRSKQILDYFMGFSCISLLKINPCFDFNVMSPKNKGNIESIEILNPNGEGVPGWGITPLEFSSFLKELFDYWTETQRYKELLLEPFLSIIRVVGGKHANFCVYNQFKCANMLSLYPDGRVGSCDELDSKNSLLSYLKDFESLDDIIHFQTNKPLHDSLNELLEKCEDCDYKNTCNGGCLATRGRFRGSNLYEEYCDYRISIIEHVKSKIS</sequence>
<dbReference type="AlphaFoldDB" id="A0A371P7W3"/>
<reference evidence="7 8" key="1">
    <citation type="submission" date="2018-08" db="EMBL/GenBank/DDBJ databases">
        <title>Paenibacillus sp. M4BSY-1, whole genome shotgun sequence.</title>
        <authorList>
            <person name="Tuo L."/>
        </authorList>
    </citation>
    <scope>NUCLEOTIDE SEQUENCE [LARGE SCALE GENOMIC DNA]</scope>
    <source>
        <strain evidence="7 8">M4BSY-1</strain>
    </source>
</reference>
<evidence type="ECO:0000256" key="4">
    <source>
        <dbReference type="ARBA" id="ARBA00023004"/>
    </source>
</evidence>
<dbReference type="SFLD" id="SFLDG01072">
    <property type="entry name" value="dehydrogenase_like"/>
    <property type="match status" value="1"/>
</dbReference>
<dbReference type="InterPro" id="IPR007197">
    <property type="entry name" value="rSAM"/>
</dbReference>
<keyword evidence="4" id="KW-0408">Iron</keyword>
<dbReference type="PANTHER" id="PTHR43273">
    <property type="entry name" value="ANAEROBIC SULFATASE-MATURATING ENZYME HOMOLOG ASLB-RELATED"/>
    <property type="match status" value="1"/>
</dbReference>
<feature type="domain" description="Radical SAM core" evidence="6">
    <location>
        <begin position="20"/>
        <end position="158"/>
    </location>
</feature>
<name>A0A371P7W3_9BACL</name>
<evidence type="ECO:0000313" key="7">
    <source>
        <dbReference type="EMBL" id="REK71608.1"/>
    </source>
</evidence>
<evidence type="ECO:0000313" key="8">
    <source>
        <dbReference type="Proteomes" id="UP000261905"/>
    </source>
</evidence>
<gene>
    <name evidence="7" type="ORF">DX130_21720</name>
</gene>
<evidence type="ECO:0000256" key="3">
    <source>
        <dbReference type="ARBA" id="ARBA00022723"/>
    </source>
</evidence>
<dbReference type="GO" id="GO:0046872">
    <property type="term" value="F:metal ion binding"/>
    <property type="evidence" value="ECO:0007669"/>
    <property type="project" value="UniProtKB-KW"/>
</dbReference>
<dbReference type="InterPro" id="IPR023867">
    <property type="entry name" value="Sulphatase_maturase_rSAM"/>
</dbReference>
<evidence type="ECO:0000256" key="5">
    <source>
        <dbReference type="ARBA" id="ARBA00023014"/>
    </source>
</evidence>
<dbReference type="Gene3D" id="3.20.20.70">
    <property type="entry name" value="Aldolase class I"/>
    <property type="match status" value="1"/>
</dbReference>
<dbReference type="Pfam" id="PF04055">
    <property type="entry name" value="Radical_SAM"/>
    <property type="match status" value="1"/>
</dbReference>
<dbReference type="GO" id="GO:0051536">
    <property type="term" value="F:iron-sulfur cluster binding"/>
    <property type="evidence" value="ECO:0007669"/>
    <property type="project" value="UniProtKB-KW"/>
</dbReference>
<evidence type="ECO:0000256" key="2">
    <source>
        <dbReference type="ARBA" id="ARBA00022691"/>
    </source>
</evidence>
<dbReference type="RefSeq" id="WP_116048927.1">
    <property type="nucleotide sequence ID" value="NZ_QUBQ01000005.1"/>
</dbReference>
<comment type="cofactor">
    <cofactor evidence="1">
        <name>[4Fe-4S] cluster</name>
        <dbReference type="ChEBI" id="CHEBI:49883"/>
    </cofactor>
</comment>
<dbReference type="OrthoDB" id="9808591at2"/>
<dbReference type="InterPro" id="IPR058240">
    <property type="entry name" value="rSAM_sf"/>
</dbReference>
<dbReference type="PANTHER" id="PTHR43273:SF8">
    <property type="entry name" value="RADICAL SAM DOMAIN PROTEIN"/>
    <property type="match status" value="1"/>
</dbReference>
<dbReference type="CDD" id="cd01335">
    <property type="entry name" value="Radical_SAM"/>
    <property type="match status" value="1"/>
</dbReference>
<dbReference type="SUPFAM" id="SSF102114">
    <property type="entry name" value="Radical SAM enzymes"/>
    <property type="match status" value="1"/>
</dbReference>
<proteinExistence type="predicted"/>
<keyword evidence="3" id="KW-0479">Metal-binding</keyword>
<dbReference type="InterPro" id="IPR013785">
    <property type="entry name" value="Aldolase_TIM"/>
</dbReference>
<evidence type="ECO:0000259" key="6">
    <source>
        <dbReference type="Pfam" id="PF04055"/>
    </source>
</evidence>